<keyword evidence="2" id="KW-1185">Reference proteome</keyword>
<evidence type="ECO:0000313" key="2">
    <source>
        <dbReference type="Proteomes" id="UP000186817"/>
    </source>
</evidence>
<organism evidence="1 2">
    <name type="scientific">Symbiodinium microadriaticum</name>
    <name type="common">Dinoflagellate</name>
    <name type="synonym">Zooxanthella microadriatica</name>
    <dbReference type="NCBI Taxonomy" id="2951"/>
    <lineage>
        <taxon>Eukaryota</taxon>
        <taxon>Sar</taxon>
        <taxon>Alveolata</taxon>
        <taxon>Dinophyceae</taxon>
        <taxon>Suessiales</taxon>
        <taxon>Symbiodiniaceae</taxon>
        <taxon>Symbiodinium</taxon>
    </lineage>
</organism>
<comment type="caution">
    <text evidence="1">The sequence shown here is derived from an EMBL/GenBank/DDBJ whole genome shotgun (WGS) entry which is preliminary data.</text>
</comment>
<reference evidence="1 2" key="1">
    <citation type="submission" date="2016-02" db="EMBL/GenBank/DDBJ databases">
        <title>Genome analysis of coral dinoflagellate symbionts highlights evolutionary adaptations to a symbiotic lifestyle.</title>
        <authorList>
            <person name="Aranda M."/>
            <person name="Li Y."/>
            <person name="Liew Y.J."/>
            <person name="Baumgarten S."/>
            <person name="Simakov O."/>
            <person name="Wilson M."/>
            <person name="Piel J."/>
            <person name="Ashoor H."/>
            <person name="Bougouffa S."/>
            <person name="Bajic V.B."/>
            <person name="Ryu T."/>
            <person name="Ravasi T."/>
            <person name="Bayer T."/>
            <person name="Micklem G."/>
            <person name="Kim H."/>
            <person name="Bhak J."/>
            <person name="Lajeunesse T.C."/>
            <person name="Voolstra C.R."/>
        </authorList>
    </citation>
    <scope>NUCLEOTIDE SEQUENCE [LARGE SCALE GENOMIC DNA]</scope>
    <source>
        <strain evidence="1 2">CCMP2467</strain>
    </source>
</reference>
<name>A0A1Q9C1W7_SYMMI</name>
<dbReference type="EMBL" id="LSRX01001887">
    <property type="protein sequence ID" value="OLP76918.1"/>
    <property type="molecule type" value="Genomic_DNA"/>
</dbReference>
<dbReference type="Proteomes" id="UP000186817">
    <property type="component" value="Unassembled WGS sequence"/>
</dbReference>
<dbReference type="AlphaFoldDB" id="A0A1Q9C1W7"/>
<protein>
    <submittedName>
        <fullName evidence="1">Uncharacterized protein</fullName>
    </submittedName>
</protein>
<proteinExistence type="predicted"/>
<sequence>MEKACYHTSVTGSSMESLKVKRLCSLALTALEEFGLSRNLKQGKTTVVLCLQGRGLQEARKQAAHQEQAALCLVDLDVSVPVAPQHLHLGGLIDAKLNFRAEVRRRFGPLGSAFDQGKRLLFQNRTAPLSTRVPLIRVWSTSGSLQPRPVAAGQRRVEAAQWWLEAACGGGERGQVLQNAAAGCARPHKQLDQTFYGLLSGEKGDDWSVCAGGSADATRILIPSWPVVGNDPTFETCPLQEVLAESARAVGSLTPFQVWGRRDWRRKEVEQYTLGHGF</sequence>
<dbReference type="OrthoDB" id="10269512at2759"/>
<evidence type="ECO:0000313" key="1">
    <source>
        <dbReference type="EMBL" id="OLP76918.1"/>
    </source>
</evidence>
<accession>A0A1Q9C1W7</accession>
<gene>
    <name evidence="1" type="ORF">AK812_SmicGene43087</name>
</gene>